<protein>
    <submittedName>
        <fullName evidence="2">Uncharacterized protein</fullName>
    </submittedName>
</protein>
<dbReference type="Proteomes" id="UP000027222">
    <property type="component" value="Unassembled WGS sequence"/>
</dbReference>
<sequence length="201" mass="22226">MHAKLKQRVTGLNAGLLPFIDLFNGHPTSIACSRRPIHPPWTTPMQTYLRKRKRPTASVASRLTAASLSPTKCCLSPCTLANISNHALASYRGVEKRRLRSAGRSGREEEEEEIDDEDGGGQSIALPTTLMRPAELTKMKAAIRTRRNLEGTFPFRSTAPKVTSEDYDLGSQDEVSQSNGEDKQKKFKSSTLPTFASYEDS</sequence>
<feature type="region of interest" description="Disordered" evidence="1">
    <location>
        <begin position="151"/>
        <end position="201"/>
    </location>
</feature>
<feature type="region of interest" description="Disordered" evidence="1">
    <location>
        <begin position="94"/>
        <end position="130"/>
    </location>
</feature>
<evidence type="ECO:0000256" key="1">
    <source>
        <dbReference type="SAM" id="MobiDB-lite"/>
    </source>
</evidence>
<dbReference type="HOGENOM" id="CLU_1360504_0_0_1"/>
<reference evidence="3" key="1">
    <citation type="journal article" date="2014" name="Proc. Natl. Acad. Sci. U.S.A.">
        <title>Extensive sampling of basidiomycete genomes demonstrates inadequacy of the white-rot/brown-rot paradigm for wood decay fungi.</title>
        <authorList>
            <person name="Riley R."/>
            <person name="Salamov A.A."/>
            <person name="Brown D.W."/>
            <person name="Nagy L.G."/>
            <person name="Floudas D."/>
            <person name="Held B.W."/>
            <person name="Levasseur A."/>
            <person name="Lombard V."/>
            <person name="Morin E."/>
            <person name="Otillar R."/>
            <person name="Lindquist E.A."/>
            <person name="Sun H."/>
            <person name="LaButti K.M."/>
            <person name="Schmutz J."/>
            <person name="Jabbour D."/>
            <person name="Luo H."/>
            <person name="Baker S.E."/>
            <person name="Pisabarro A.G."/>
            <person name="Walton J.D."/>
            <person name="Blanchette R.A."/>
            <person name="Henrissat B."/>
            <person name="Martin F."/>
            <person name="Cullen D."/>
            <person name="Hibbett D.S."/>
            <person name="Grigoriev I.V."/>
        </authorList>
    </citation>
    <scope>NUCLEOTIDE SEQUENCE [LARGE SCALE GENOMIC DNA]</scope>
    <source>
        <strain evidence="3">CBS 339.88</strain>
    </source>
</reference>
<accession>A0A067S5X6</accession>
<proteinExistence type="predicted"/>
<name>A0A067S5X6_GALM3</name>
<dbReference type="PROSITE" id="PS51257">
    <property type="entry name" value="PROKAR_LIPOPROTEIN"/>
    <property type="match status" value="1"/>
</dbReference>
<organism evidence="2 3">
    <name type="scientific">Galerina marginata (strain CBS 339.88)</name>
    <dbReference type="NCBI Taxonomy" id="685588"/>
    <lineage>
        <taxon>Eukaryota</taxon>
        <taxon>Fungi</taxon>
        <taxon>Dikarya</taxon>
        <taxon>Basidiomycota</taxon>
        <taxon>Agaricomycotina</taxon>
        <taxon>Agaricomycetes</taxon>
        <taxon>Agaricomycetidae</taxon>
        <taxon>Agaricales</taxon>
        <taxon>Agaricineae</taxon>
        <taxon>Strophariaceae</taxon>
        <taxon>Galerina</taxon>
    </lineage>
</organism>
<evidence type="ECO:0000313" key="3">
    <source>
        <dbReference type="Proteomes" id="UP000027222"/>
    </source>
</evidence>
<feature type="compositionally biased region" description="Acidic residues" evidence="1">
    <location>
        <begin position="108"/>
        <end position="119"/>
    </location>
</feature>
<gene>
    <name evidence="2" type="ORF">GALMADRAFT_148111</name>
</gene>
<dbReference type="EMBL" id="KL142426">
    <property type="protein sequence ID" value="KDR66211.1"/>
    <property type="molecule type" value="Genomic_DNA"/>
</dbReference>
<evidence type="ECO:0000313" key="2">
    <source>
        <dbReference type="EMBL" id="KDR66211.1"/>
    </source>
</evidence>
<keyword evidence="3" id="KW-1185">Reference proteome</keyword>
<dbReference type="AlphaFoldDB" id="A0A067S5X6"/>